<dbReference type="CDD" id="cd04301">
    <property type="entry name" value="NAT_SF"/>
    <property type="match status" value="1"/>
</dbReference>
<protein>
    <recommendedName>
        <fullName evidence="1">N-acetyltransferase domain-containing protein</fullName>
    </recommendedName>
</protein>
<dbReference type="EMBL" id="MNZM01000016">
    <property type="protein sequence ID" value="OIP86397.1"/>
    <property type="molecule type" value="Genomic_DNA"/>
</dbReference>
<dbReference type="PANTHER" id="PTHR42919">
    <property type="entry name" value="N-ALPHA-ACETYLTRANSFERASE"/>
    <property type="match status" value="1"/>
</dbReference>
<dbReference type="InterPro" id="IPR051556">
    <property type="entry name" value="N-term/lysine_N-AcTrnsfr"/>
</dbReference>
<comment type="caution">
    <text evidence="2">The sequence shown here is derived from an EMBL/GenBank/DDBJ whole genome shotgun (WGS) entry which is preliminary data.</text>
</comment>
<dbReference type="SUPFAM" id="SSF55729">
    <property type="entry name" value="Acyl-CoA N-acyltransferases (Nat)"/>
    <property type="match status" value="1"/>
</dbReference>
<dbReference type="PROSITE" id="PS51186">
    <property type="entry name" value="GNAT"/>
    <property type="match status" value="1"/>
</dbReference>
<reference evidence="2 3" key="1">
    <citation type="journal article" date="2016" name="Environ. Microbiol.">
        <title>Genomic resolution of a cold subsurface aquifer community provides metabolic insights for novel microbes adapted to high CO concentrations.</title>
        <authorList>
            <person name="Probst A.J."/>
            <person name="Castelle C.J."/>
            <person name="Singh A."/>
            <person name="Brown C.T."/>
            <person name="Anantharaman K."/>
            <person name="Sharon I."/>
            <person name="Hug L.A."/>
            <person name="Burstein D."/>
            <person name="Emerson J.B."/>
            <person name="Thomas B.C."/>
            <person name="Banfield J.F."/>
        </authorList>
    </citation>
    <scope>NUCLEOTIDE SEQUENCE [LARGE SCALE GENOMIC DNA]</scope>
    <source>
        <strain evidence="2">CG2_30_33_16</strain>
    </source>
</reference>
<accession>A0A1J5HM60</accession>
<gene>
    <name evidence="2" type="ORF">AUK04_00725</name>
</gene>
<sequence length="99" mass="11427">MSKCPERKFGITRFAYEHQDDGVEVKQIIVLPKYQGKGFGKVIVKKLLALAKGNNIYLHTHPKNIVAIILYLKNGFEITSWKENYYGDGEPRLIFRSNK</sequence>
<organism evidence="2 3">
    <name type="scientific">Candidatus Roizmanbacteria bacterium CG2_30_33_16</name>
    <dbReference type="NCBI Taxonomy" id="1805340"/>
    <lineage>
        <taxon>Bacteria</taxon>
        <taxon>Candidatus Roizmaniibacteriota</taxon>
    </lineage>
</organism>
<dbReference type="InterPro" id="IPR000182">
    <property type="entry name" value="GNAT_dom"/>
</dbReference>
<evidence type="ECO:0000313" key="3">
    <source>
        <dbReference type="Proteomes" id="UP000183758"/>
    </source>
</evidence>
<evidence type="ECO:0000313" key="2">
    <source>
        <dbReference type="EMBL" id="OIP86397.1"/>
    </source>
</evidence>
<proteinExistence type="predicted"/>
<dbReference type="GO" id="GO:0016747">
    <property type="term" value="F:acyltransferase activity, transferring groups other than amino-acyl groups"/>
    <property type="evidence" value="ECO:0007669"/>
    <property type="project" value="InterPro"/>
</dbReference>
<dbReference type="InterPro" id="IPR016181">
    <property type="entry name" value="Acyl_CoA_acyltransferase"/>
</dbReference>
<dbReference type="AlphaFoldDB" id="A0A1J5HM60"/>
<dbReference type="PANTHER" id="PTHR42919:SF40">
    <property type="entry name" value="FAMILY ACETYLTRANSFERASE, PUTATIVE-RELATED"/>
    <property type="match status" value="1"/>
</dbReference>
<dbReference type="Pfam" id="PF00583">
    <property type="entry name" value="Acetyltransf_1"/>
    <property type="match status" value="1"/>
</dbReference>
<dbReference type="Proteomes" id="UP000183758">
    <property type="component" value="Unassembled WGS sequence"/>
</dbReference>
<feature type="domain" description="N-acetyltransferase" evidence="1">
    <location>
        <begin position="1"/>
        <end position="99"/>
    </location>
</feature>
<evidence type="ECO:0000259" key="1">
    <source>
        <dbReference type="PROSITE" id="PS51186"/>
    </source>
</evidence>
<dbReference type="Gene3D" id="3.40.630.30">
    <property type="match status" value="1"/>
</dbReference>
<name>A0A1J5HM60_9BACT</name>